<evidence type="ECO:0000256" key="2">
    <source>
        <dbReference type="ARBA" id="ARBA00023043"/>
    </source>
</evidence>
<keyword evidence="2 3" id="KW-0040">ANK repeat</keyword>
<dbReference type="AlphaFoldDB" id="A0A8H4KVM4"/>
<proteinExistence type="predicted"/>
<dbReference type="InterPro" id="IPR036770">
    <property type="entry name" value="Ankyrin_rpt-contain_sf"/>
</dbReference>
<dbReference type="PANTHER" id="PTHR24198:SF165">
    <property type="entry name" value="ANKYRIN REPEAT-CONTAINING PROTEIN-RELATED"/>
    <property type="match status" value="1"/>
</dbReference>
<feature type="repeat" description="ANK" evidence="3">
    <location>
        <begin position="357"/>
        <end position="389"/>
    </location>
</feature>
<dbReference type="PROSITE" id="PS50088">
    <property type="entry name" value="ANK_REPEAT"/>
    <property type="match status" value="3"/>
</dbReference>
<keyword evidence="6" id="KW-1185">Reference proteome</keyword>
<sequence>MEVLGAVASSIAVVQALAAGKQIVSLVREIPEIQGDWDDMKKELDIVGSIVKVAEQQIRSSPSGPLERDLITQAASQLHLIVEELNDVLQSCVRETKEGDKKVWKAKRRKWLLEGSKIKKLEQKMQSAKGTLHFAVMSNGLSADVEFRAKAQMFMNFSIQLLTSQPPIEKGWTKELPDVAATPGSKGTSVRHGQELATCPVSQKSVDQLILATANADATSLRAATKIRGGYSPFWGPILSVAMTYLAVAETPVPAQTVHAYAISWGFYDGVEALLCRWESILPDVGLSRNALYWANHYLERRVLGDREKYLLEKVVGFVKDRPETTTTEVHVAIRRGEGLPEALRKEPWAVNMLDCTGLAPLHLAAKINRTEDVEALIDAHADVNQRNKDEMTPLMMAANSASVDSAKALLQAKCAVDRTSHSGATALHHAAYRNSPELVRLLLRAGASATTRSNMGRTPLHYSALGSTVRPGNLQSIMSMLIQAEADIDALDDVSSTPLLIALSKNNISAVRCLIDGGCSLSPVDFRSRSILHFAANNSRLETLQLLASPDLSGINPYLQDVFGNTPWDRFILAVYAPDWALGWVRRPNPAEMGAFIRLYQGARDRNLQQDIDCIEHVLGSLRDQDAAAAREHLAPLIDKEQEWERHDLVNWYRAVDKRIQHKEFSLAVCDVTQYLNDLKAELNTPVWEIESKHGFIRPPMYQDDDDDWVTEEEGSELELSDDDDLTETSKGQFS</sequence>
<evidence type="ECO:0000313" key="5">
    <source>
        <dbReference type="EMBL" id="KAF4458320.1"/>
    </source>
</evidence>
<evidence type="ECO:0000256" key="4">
    <source>
        <dbReference type="SAM" id="MobiDB-lite"/>
    </source>
</evidence>
<dbReference type="SMART" id="SM00248">
    <property type="entry name" value="ANK"/>
    <property type="match status" value="6"/>
</dbReference>
<dbReference type="PANTHER" id="PTHR24198">
    <property type="entry name" value="ANKYRIN REPEAT AND PROTEIN KINASE DOMAIN-CONTAINING PROTEIN"/>
    <property type="match status" value="1"/>
</dbReference>
<feature type="compositionally biased region" description="Acidic residues" evidence="4">
    <location>
        <begin position="704"/>
        <end position="728"/>
    </location>
</feature>
<dbReference type="SUPFAM" id="SSF48403">
    <property type="entry name" value="Ankyrin repeat"/>
    <property type="match status" value="1"/>
</dbReference>
<dbReference type="Gene3D" id="1.25.40.20">
    <property type="entry name" value="Ankyrin repeat-containing domain"/>
    <property type="match status" value="1"/>
</dbReference>
<evidence type="ECO:0000256" key="1">
    <source>
        <dbReference type="ARBA" id="ARBA00022737"/>
    </source>
</evidence>
<evidence type="ECO:0000313" key="6">
    <source>
        <dbReference type="Proteomes" id="UP000554235"/>
    </source>
</evidence>
<dbReference type="Pfam" id="PF00023">
    <property type="entry name" value="Ank"/>
    <property type="match status" value="1"/>
</dbReference>
<comment type="caution">
    <text evidence="5">The sequence shown here is derived from an EMBL/GenBank/DDBJ whole genome shotgun (WGS) entry which is preliminary data.</text>
</comment>
<dbReference type="InterPro" id="IPR002110">
    <property type="entry name" value="Ankyrin_rpt"/>
</dbReference>
<protein>
    <submittedName>
        <fullName evidence="5">Pfs domain-containing</fullName>
    </submittedName>
</protein>
<reference evidence="5 6" key="1">
    <citation type="submission" date="2020-01" db="EMBL/GenBank/DDBJ databases">
        <title>Identification and distribution of gene clusters putatively required for synthesis of sphingolipid metabolism inhibitors in phylogenetically diverse species of the filamentous fungus Fusarium.</title>
        <authorList>
            <person name="Kim H.-S."/>
            <person name="Busman M."/>
            <person name="Brown D.W."/>
            <person name="Divon H."/>
            <person name="Uhlig S."/>
            <person name="Proctor R.H."/>
        </authorList>
    </citation>
    <scope>NUCLEOTIDE SEQUENCE [LARGE SCALE GENOMIC DNA]</scope>
    <source>
        <strain evidence="5 6">NRRL 20459</strain>
    </source>
</reference>
<dbReference type="OrthoDB" id="7464126at2759"/>
<keyword evidence="1" id="KW-0677">Repeat</keyword>
<evidence type="ECO:0000256" key="3">
    <source>
        <dbReference type="PROSITE-ProRule" id="PRU00023"/>
    </source>
</evidence>
<feature type="region of interest" description="Disordered" evidence="4">
    <location>
        <begin position="700"/>
        <end position="736"/>
    </location>
</feature>
<feature type="repeat" description="ANK" evidence="3">
    <location>
        <begin position="456"/>
        <end position="494"/>
    </location>
</feature>
<accession>A0A8H4KVM4</accession>
<dbReference type="Proteomes" id="UP000554235">
    <property type="component" value="Unassembled WGS sequence"/>
</dbReference>
<dbReference type="Pfam" id="PF12796">
    <property type="entry name" value="Ank_2"/>
    <property type="match status" value="1"/>
</dbReference>
<organism evidence="5 6">
    <name type="scientific">Fusarium albosuccineum</name>
    <dbReference type="NCBI Taxonomy" id="1237068"/>
    <lineage>
        <taxon>Eukaryota</taxon>
        <taxon>Fungi</taxon>
        <taxon>Dikarya</taxon>
        <taxon>Ascomycota</taxon>
        <taxon>Pezizomycotina</taxon>
        <taxon>Sordariomycetes</taxon>
        <taxon>Hypocreomycetidae</taxon>
        <taxon>Hypocreales</taxon>
        <taxon>Nectriaceae</taxon>
        <taxon>Fusarium</taxon>
        <taxon>Fusarium decemcellulare species complex</taxon>
    </lineage>
</organism>
<feature type="repeat" description="ANK" evidence="3">
    <location>
        <begin position="423"/>
        <end position="455"/>
    </location>
</feature>
<dbReference type="PROSITE" id="PS50297">
    <property type="entry name" value="ANK_REP_REGION"/>
    <property type="match status" value="3"/>
</dbReference>
<name>A0A8H4KVM4_9HYPO</name>
<gene>
    <name evidence="5" type="ORF">FALBO_14952</name>
</gene>
<dbReference type="EMBL" id="JAADYS010002504">
    <property type="protein sequence ID" value="KAF4458320.1"/>
    <property type="molecule type" value="Genomic_DNA"/>
</dbReference>